<protein>
    <recommendedName>
        <fullName evidence="2">Carboxylesterase type B domain-containing protein</fullName>
    </recommendedName>
</protein>
<gene>
    <name evidence="3" type="ORF">AFUS01_LOCUS30929</name>
</gene>
<proteinExistence type="predicted"/>
<feature type="non-terminal residue" evidence="3">
    <location>
        <position position="1"/>
    </location>
</feature>
<dbReference type="EMBL" id="CAJVCH010481611">
    <property type="protein sequence ID" value="CAG7820542.1"/>
    <property type="molecule type" value="Genomic_DNA"/>
</dbReference>
<keyword evidence="4" id="KW-1185">Reference proteome</keyword>
<evidence type="ECO:0000313" key="3">
    <source>
        <dbReference type="EMBL" id="CAG7820542.1"/>
    </source>
</evidence>
<organism evidence="3 4">
    <name type="scientific">Allacma fusca</name>
    <dbReference type="NCBI Taxonomy" id="39272"/>
    <lineage>
        <taxon>Eukaryota</taxon>
        <taxon>Metazoa</taxon>
        <taxon>Ecdysozoa</taxon>
        <taxon>Arthropoda</taxon>
        <taxon>Hexapoda</taxon>
        <taxon>Collembola</taxon>
        <taxon>Symphypleona</taxon>
        <taxon>Sminthuridae</taxon>
        <taxon>Allacma</taxon>
    </lineage>
</organism>
<evidence type="ECO:0000256" key="1">
    <source>
        <dbReference type="ARBA" id="ARBA00023180"/>
    </source>
</evidence>
<dbReference type="InterPro" id="IPR002018">
    <property type="entry name" value="CarbesteraseB"/>
</dbReference>
<evidence type="ECO:0000259" key="2">
    <source>
        <dbReference type="Pfam" id="PF00135"/>
    </source>
</evidence>
<comment type="caution">
    <text evidence="3">The sequence shown here is derived from an EMBL/GenBank/DDBJ whole genome shotgun (WGS) entry which is preliminary data.</text>
</comment>
<dbReference type="Proteomes" id="UP000708208">
    <property type="component" value="Unassembled WGS sequence"/>
</dbReference>
<feature type="domain" description="Carboxylesterase type B" evidence="2">
    <location>
        <begin position="3"/>
        <end position="148"/>
    </location>
</feature>
<reference evidence="3" key="1">
    <citation type="submission" date="2021-06" db="EMBL/GenBank/DDBJ databases">
        <authorList>
            <person name="Hodson N. C."/>
            <person name="Mongue J. A."/>
            <person name="Jaron S. K."/>
        </authorList>
    </citation>
    <scope>NUCLEOTIDE SEQUENCE</scope>
</reference>
<sequence length="184" mass="21297">VEPDFPGAFITEHPYVSLQNKSGIQNNVPVLIGVTENEDIFKRVTYISAHPRVLRKMNLKWKKLFPILFEYNSYYVNFSSSVVNYISKQVRNFYFNGKDIDENNQDVLRRALADRIINYGMRKTVSLLARSVPVFPFLIDSSQSDSFETHRKGEPSYHGGVILTSLLKIRTFLFLIDSLLTHIF</sequence>
<evidence type="ECO:0000313" key="4">
    <source>
        <dbReference type="Proteomes" id="UP000708208"/>
    </source>
</evidence>
<dbReference type="Pfam" id="PF00135">
    <property type="entry name" value="COesterase"/>
    <property type="match status" value="1"/>
</dbReference>
<name>A0A8J2PEH6_9HEXA</name>
<dbReference type="AlphaFoldDB" id="A0A8J2PEH6"/>
<accession>A0A8J2PEH6</accession>
<keyword evidence="1" id="KW-0325">Glycoprotein</keyword>